<feature type="domain" description="Putative auto-transporter adhesin head GIN" evidence="2">
    <location>
        <begin position="33"/>
        <end position="233"/>
    </location>
</feature>
<sequence>MKKNTFYALILTFLTFGAIQVNAQTKTLKVDSFDKIIVSPHIKATLVQGDEESVYFEYANVSEEEINVEVEGKTLRIYLDGAKTLDRNEKVRGNGYNMSRAYYEGAEVKAIITYKSLETLSVRGEEIIRCESPMDQKNFTLRIYGESQVYLSDVNLERLKVTIYGESYLEVQKGTVDHQKFTAYGESKVNTMAIDNTFTRILAYGESDFRVNVADRLKVTCYGETHITYEGSPKVDRGIVVGEATIRKIG</sequence>
<reference evidence="3 4" key="1">
    <citation type="submission" date="2018-10" db="EMBL/GenBank/DDBJ databases">
        <title>Ulvibacterium marinum gen. nov., sp. nov., a novel marine bacterium of the family Flavobacteriaceae, isolated from a culture of the green alga Ulva prolifera.</title>
        <authorList>
            <person name="Zhang Z."/>
        </authorList>
    </citation>
    <scope>NUCLEOTIDE SEQUENCE [LARGE SCALE GENOMIC DNA]</scope>
    <source>
        <strain evidence="3 4">CCMM003</strain>
    </source>
</reference>
<dbReference type="Gene3D" id="2.160.20.120">
    <property type="match status" value="1"/>
</dbReference>
<dbReference type="EMBL" id="RBCJ01000001">
    <property type="protein sequence ID" value="RKN83665.1"/>
    <property type="molecule type" value="Genomic_DNA"/>
</dbReference>
<feature type="signal peptide" evidence="1">
    <location>
        <begin position="1"/>
        <end position="23"/>
    </location>
</feature>
<evidence type="ECO:0000313" key="3">
    <source>
        <dbReference type="EMBL" id="RKN83665.1"/>
    </source>
</evidence>
<evidence type="ECO:0000256" key="1">
    <source>
        <dbReference type="SAM" id="SignalP"/>
    </source>
</evidence>
<feature type="chain" id="PRO_5017478665" evidence="1">
    <location>
        <begin position="24"/>
        <end position="250"/>
    </location>
</feature>
<evidence type="ECO:0000313" key="4">
    <source>
        <dbReference type="Proteomes" id="UP000276603"/>
    </source>
</evidence>
<keyword evidence="4" id="KW-1185">Reference proteome</keyword>
<keyword evidence="1" id="KW-0732">Signal</keyword>
<comment type="caution">
    <text evidence="3">The sequence shown here is derived from an EMBL/GenBank/DDBJ whole genome shotgun (WGS) entry which is preliminary data.</text>
</comment>
<proteinExistence type="predicted"/>
<gene>
    <name evidence="3" type="ORF">D7Z94_04690</name>
</gene>
<dbReference type="OrthoDB" id="943856at2"/>
<protein>
    <submittedName>
        <fullName evidence="3">DUF2807 domain-containing protein</fullName>
    </submittedName>
</protein>
<dbReference type="AlphaFoldDB" id="A0A3B0CAV1"/>
<dbReference type="Proteomes" id="UP000276603">
    <property type="component" value="Unassembled WGS sequence"/>
</dbReference>
<dbReference type="Pfam" id="PF10988">
    <property type="entry name" value="DUF2807"/>
    <property type="match status" value="1"/>
</dbReference>
<dbReference type="RefSeq" id="WP_120710868.1">
    <property type="nucleotide sequence ID" value="NZ_RBCJ01000001.1"/>
</dbReference>
<organism evidence="3 4">
    <name type="scientific">Ulvibacterium marinum</name>
    <dbReference type="NCBI Taxonomy" id="2419782"/>
    <lineage>
        <taxon>Bacteria</taxon>
        <taxon>Pseudomonadati</taxon>
        <taxon>Bacteroidota</taxon>
        <taxon>Flavobacteriia</taxon>
        <taxon>Flavobacteriales</taxon>
        <taxon>Flavobacteriaceae</taxon>
        <taxon>Ulvibacterium</taxon>
    </lineage>
</organism>
<name>A0A3B0CAV1_9FLAO</name>
<evidence type="ECO:0000259" key="2">
    <source>
        <dbReference type="Pfam" id="PF10988"/>
    </source>
</evidence>
<accession>A0A3B0CAV1</accession>
<dbReference type="InterPro" id="IPR021255">
    <property type="entry name" value="DUF2807"/>
</dbReference>